<evidence type="ECO:0008006" key="5">
    <source>
        <dbReference type="Google" id="ProtNLM"/>
    </source>
</evidence>
<evidence type="ECO:0000313" key="4">
    <source>
        <dbReference type="Proteomes" id="UP001189429"/>
    </source>
</evidence>
<dbReference type="Gene3D" id="1.25.40.10">
    <property type="entry name" value="Tetratricopeptide repeat domain"/>
    <property type="match status" value="1"/>
</dbReference>
<protein>
    <recommendedName>
        <fullName evidence="5">Tetratricopeptide repeat protein</fullName>
    </recommendedName>
</protein>
<dbReference type="PROSITE" id="PS50005">
    <property type="entry name" value="TPR"/>
    <property type="match status" value="1"/>
</dbReference>
<feature type="region of interest" description="Disordered" evidence="2">
    <location>
        <begin position="1"/>
        <end position="57"/>
    </location>
</feature>
<organism evidence="3 4">
    <name type="scientific">Prorocentrum cordatum</name>
    <dbReference type="NCBI Taxonomy" id="2364126"/>
    <lineage>
        <taxon>Eukaryota</taxon>
        <taxon>Sar</taxon>
        <taxon>Alveolata</taxon>
        <taxon>Dinophyceae</taxon>
        <taxon>Prorocentrales</taxon>
        <taxon>Prorocentraceae</taxon>
        <taxon>Prorocentrum</taxon>
    </lineage>
</organism>
<feature type="non-terminal residue" evidence="3">
    <location>
        <position position="1"/>
    </location>
</feature>
<name>A0ABN9UI09_9DINO</name>
<reference evidence="3" key="1">
    <citation type="submission" date="2023-10" db="EMBL/GenBank/DDBJ databases">
        <authorList>
            <person name="Chen Y."/>
            <person name="Shah S."/>
            <person name="Dougan E. K."/>
            <person name="Thang M."/>
            <person name="Chan C."/>
        </authorList>
    </citation>
    <scope>NUCLEOTIDE SEQUENCE [LARGE SCALE GENOMIC DNA]</scope>
</reference>
<feature type="compositionally biased region" description="Low complexity" evidence="2">
    <location>
        <begin position="38"/>
        <end position="52"/>
    </location>
</feature>
<gene>
    <name evidence="3" type="ORF">PCOR1329_LOCUS48569</name>
</gene>
<evidence type="ECO:0000313" key="3">
    <source>
        <dbReference type="EMBL" id="CAK0859121.1"/>
    </source>
</evidence>
<keyword evidence="1" id="KW-0802">TPR repeat</keyword>
<accession>A0ABN9UI09</accession>
<feature type="repeat" description="TPR" evidence="1">
    <location>
        <begin position="125"/>
        <end position="158"/>
    </location>
</feature>
<dbReference type="InterPro" id="IPR011990">
    <property type="entry name" value="TPR-like_helical_dom_sf"/>
</dbReference>
<evidence type="ECO:0000256" key="1">
    <source>
        <dbReference type="PROSITE-ProRule" id="PRU00339"/>
    </source>
</evidence>
<dbReference type="Proteomes" id="UP001189429">
    <property type="component" value="Unassembled WGS sequence"/>
</dbReference>
<dbReference type="SUPFAM" id="SSF48452">
    <property type="entry name" value="TPR-like"/>
    <property type="match status" value="1"/>
</dbReference>
<dbReference type="EMBL" id="CAUYUJ010015867">
    <property type="protein sequence ID" value="CAK0859121.1"/>
    <property type="molecule type" value="Genomic_DNA"/>
</dbReference>
<evidence type="ECO:0000256" key="2">
    <source>
        <dbReference type="SAM" id="MobiDB-lite"/>
    </source>
</evidence>
<sequence length="257" mass="28831">GRSRPPEAMAGGRCCRTPPWRPPRPARRPRRPRRPPLRTRAPPRAGSATRGSRSSRRRSSEAHWYFASALELLMVGSGGLAERDVEVRGLLGHQGFALVCDEKFREGAALLEHHIRSEGLTEGTAHLLNALGFARFRMGDYERAELAFEAGSRAEPQNPIMWNNLAAVKMMRGRLGEADGAMYQALDRTLPGQRGKEAQWVVGDYHRRLWALASPCASPWRVELRGSRFVDWNPVTSPLFYWSAEREEGPAGRRSLP</sequence>
<comment type="caution">
    <text evidence="3">The sequence shown here is derived from an EMBL/GenBank/DDBJ whole genome shotgun (WGS) entry which is preliminary data.</text>
</comment>
<proteinExistence type="predicted"/>
<feature type="compositionally biased region" description="Basic residues" evidence="2">
    <location>
        <begin position="24"/>
        <end position="37"/>
    </location>
</feature>
<keyword evidence="4" id="KW-1185">Reference proteome</keyword>
<dbReference type="InterPro" id="IPR019734">
    <property type="entry name" value="TPR_rpt"/>
</dbReference>